<evidence type="ECO:0000256" key="1">
    <source>
        <dbReference type="SAM" id="Coils"/>
    </source>
</evidence>
<dbReference type="KEGG" id="azq:G3580_03720"/>
<evidence type="ECO:0000313" key="3">
    <source>
        <dbReference type="EMBL" id="QID19708.1"/>
    </source>
</evidence>
<gene>
    <name evidence="3" type="ORF">G3580_03720</name>
</gene>
<keyword evidence="1" id="KW-0175">Coiled coil</keyword>
<accession>A0A6C1BAI2</accession>
<feature type="region of interest" description="Disordered" evidence="2">
    <location>
        <begin position="63"/>
        <end position="100"/>
    </location>
</feature>
<evidence type="ECO:0000313" key="4">
    <source>
        <dbReference type="Proteomes" id="UP000501991"/>
    </source>
</evidence>
<dbReference type="Proteomes" id="UP000501991">
    <property type="component" value="Chromosome"/>
</dbReference>
<feature type="coiled-coil region" evidence="1">
    <location>
        <begin position="21"/>
        <end position="55"/>
    </location>
</feature>
<evidence type="ECO:0000256" key="2">
    <source>
        <dbReference type="SAM" id="MobiDB-lite"/>
    </source>
</evidence>
<keyword evidence="4" id="KW-1185">Reference proteome</keyword>
<proteinExistence type="predicted"/>
<protein>
    <submittedName>
        <fullName evidence="3">SlyX family protein</fullName>
    </submittedName>
</protein>
<reference evidence="3 4" key="1">
    <citation type="submission" date="2020-02" db="EMBL/GenBank/DDBJ databases">
        <title>Nitrogenibacter mangrovi gen. nov., sp. nov. isolated from mangrove sediment, a denitrifying betaproteobacterium.</title>
        <authorList>
            <person name="Liao H."/>
            <person name="Tian Y."/>
        </authorList>
    </citation>
    <scope>NUCLEOTIDE SEQUENCE [LARGE SCALE GENOMIC DNA]</scope>
    <source>
        <strain evidence="3 4">M9-3-2</strain>
    </source>
</reference>
<dbReference type="EMBL" id="CP048836">
    <property type="protein sequence ID" value="QID19708.1"/>
    <property type="molecule type" value="Genomic_DNA"/>
</dbReference>
<organism evidence="3 4">
    <name type="scientific">Nitrogeniibacter mangrovi</name>
    <dbReference type="NCBI Taxonomy" id="2016596"/>
    <lineage>
        <taxon>Bacteria</taxon>
        <taxon>Pseudomonadati</taxon>
        <taxon>Pseudomonadota</taxon>
        <taxon>Betaproteobacteria</taxon>
        <taxon>Rhodocyclales</taxon>
        <taxon>Zoogloeaceae</taxon>
        <taxon>Nitrogeniibacter</taxon>
    </lineage>
</organism>
<dbReference type="AlphaFoldDB" id="A0A6C1BAI2"/>
<name>A0A6C1BAI2_9RHOO</name>
<sequence>MVSVGLCTPARADETDSARLIEQLRRQVAEQREQIDAMRKTMAEQQGRLAEIRQALGLDQLGTLRGAGQPGAGAPPRVAQAAPAAPVGQRPSEAKTEAENPPVAQIFSQPGILTQPGKYVLEPSLQYSYSSSNRVALVGYTVIPALTIGLIDVREVKSHIWTAALTGRMGLTNRLELEGKIPWVYRNDDSISRPIATPASNDEVFNTSGRGLGDIEFTARYQFNDGGADTPYYIGSLRFKSRTGSDQFDTTTVAIPGFQGLGLPKELPTGSGFYSLQPGLTFLFPSDPVVFFGGLNYQYSFKRNDINVKQDDGQGNITVTHFDSVQPGGVFGFNFGMGLALNDKSSFSIGYEHATVGRTRLNGRSDPLSVRVDLGTLLLGYAYRLSPKQSINVALGIGVTNDTPDVQLTLRAPMNF</sequence>
<feature type="compositionally biased region" description="Low complexity" evidence="2">
    <location>
        <begin position="72"/>
        <end position="91"/>
    </location>
</feature>